<keyword evidence="7" id="KW-1185">Reference proteome</keyword>
<feature type="compositionally biased region" description="Low complexity" evidence="4">
    <location>
        <begin position="339"/>
        <end position="358"/>
    </location>
</feature>
<dbReference type="OrthoDB" id="448399at2759"/>
<dbReference type="AlphaFoldDB" id="A0A5N5QUB3"/>
<evidence type="ECO:0000256" key="4">
    <source>
        <dbReference type="SAM" id="MobiDB-lite"/>
    </source>
</evidence>
<dbReference type="GO" id="GO:0000175">
    <property type="term" value="F:3'-5'-RNA exonuclease activity"/>
    <property type="evidence" value="ECO:0007669"/>
    <property type="project" value="InterPro"/>
</dbReference>
<keyword evidence="2" id="KW-0378">Hydrolase</keyword>
<feature type="compositionally biased region" description="Polar residues" evidence="4">
    <location>
        <begin position="436"/>
        <end position="445"/>
    </location>
</feature>
<gene>
    <name evidence="6" type="ORF">CTheo_1336</name>
</gene>
<evidence type="ECO:0000256" key="2">
    <source>
        <dbReference type="ARBA" id="ARBA00022801"/>
    </source>
</evidence>
<feature type="compositionally biased region" description="Polar residues" evidence="4">
    <location>
        <begin position="413"/>
        <end position="424"/>
    </location>
</feature>
<protein>
    <submittedName>
        <fullName evidence="6">3'-5' exonuclease eri1</fullName>
    </submittedName>
</protein>
<dbReference type="InterPro" id="IPR013520">
    <property type="entry name" value="Ribonucl_H"/>
</dbReference>
<evidence type="ECO:0000313" key="7">
    <source>
        <dbReference type="Proteomes" id="UP000383932"/>
    </source>
</evidence>
<keyword evidence="3 6" id="KW-0269">Exonuclease</keyword>
<dbReference type="InterPro" id="IPR047201">
    <property type="entry name" value="ERI-1_3'hExo-like"/>
</dbReference>
<dbReference type="EMBL" id="SSOP01000011">
    <property type="protein sequence ID" value="KAB5595258.1"/>
    <property type="molecule type" value="Genomic_DNA"/>
</dbReference>
<comment type="caution">
    <text evidence="6">The sequence shown here is derived from an EMBL/GenBank/DDBJ whole genome shotgun (WGS) entry which is preliminary data.</text>
</comment>
<organism evidence="6 7">
    <name type="scientific">Ceratobasidium theobromae</name>
    <dbReference type="NCBI Taxonomy" id="1582974"/>
    <lineage>
        <taxon>Eukaryota</taxon>
        <taxon>Fungi</taxon>
        <taxon>Dikarya</taxon>
        <taxon>Basidiomycota</taxon>
        <taxon>Agaricomycotina</taxon>
        <taxon>Agaricomycetes</taxon>
        <taxon>Cantharellales</taxon>
        <taxon>Ceratobasidiaceae</taxon>
        <taxon>Ceratobasidium</taxon>
    </lineage>
</organism>
<evidence type="ECO:0000259" key="5">
    <source>
        <dbReference type="SMART" id="SM00479"/>
    </source>
</evidence>
<keyword evidence="1" id="KW-0540">Nuclease</keyword>
<dbReference type="CDD" id="cd06133">
    <property type="entry name" value="ERI-1_3'hExo_like"/>
    <property type="match status" value="1"/>
</dbReference>
<feature type="region of interest" description="Disordered" evidence="4">
    <location>
        <begin position="327"/>
        <end position="369"/>
    </location>
</feature>
<evidence type="ECO:0000313" key="6">
    <source>
        <dbReference type="EMBL" id="KAB5595258.1"/>
    </source>
</evidence>
<dbReference type="InterPro" id="IPR051274">
    <property type="entry name" value="3-5_Exoribonuclease"/>
</dbReference>
<evidence type="ECO:0000256" key="3">
    <source>
        <dbReference type="ARBA" id="ARBA00022839"/>
    </source>
</evidence>
<feature type="region of interest" description="Disordered" evidence="4">
    <location>
        <begin position="388"/>
        <end position="445"/>
    </location>
</feature>
<sequence length="472" mass="52711">MLPLLAVCLLPCFLAVAVLVVRGAFNALRTRYGPFPSMPMFRVVALARPADVETPKDVPDAPSAVDPPTTKQPLEYLLAFDVEATCVQGTGFDWPNEIIEWPVVLLKWSDKDADGRARTLELVDEFRSYVKPVWRPKLSEFCTSLTGISQASIDCAPQFKTLLRRFQAFLAKHGLVDPRTGKPIKRFAFCTDGPFDVRDFCVKTAYINRLPMPEWLRQDVVDVRRVVAGYLSRSDSGKKYISRMHSLNMVAQLHALGLQFQGRQHCGMDDARNVARILVELGKLEVRLEPNTVIHPRKRWPWMARDGQVHFDETTYLNGRPFHPVPMTAMTSISPPPSLTSTAPSIQSSSVHTSRSTSPQRLSPHAPTYQYNPDLVARIKEGAWQAPASWSKWQEEEQGQQQDEVVEAPARMESQSNARYTPLQNKPWLAGHSRSRSSPANMTSLPESLWSPVVVTGPIAIVPPPASEPAAA</sequence>
<dbReference type="Proteomes" id="UP000383932">
    <property type="component" value="Unassembled WGS sequence"/>
</dbReference>
<dbReference type="SUPFAM" id="SSF53098">
    <property type="entry name" value="Ribonuclease H-like"/>
    <property type="match status" value="1"/>
</dbReference>
<feature type="domain" description="Exonuclease" evidence="5">
    <location>
        <begin position="76"/>
        <end position="287"/>
    </location>
</feature>
<dbReference type="PANTHER" id="PTHR23044">
    <property type="entry name" value="3'-5' EXONUCLEASE ERI1-RELATED"/>
    <property type="match status" value="1"/>
</dbReference>
<dbReference type="Gene3D" id="3.30.420.10">
    <property type="entry name" value="Ribonuclease H-like superfamily/Ribonuclease H"/>
    <property type="match status" value="1"/>
</dbReference>
<reference evidence="6 7" key="1">
    <citation type="journal article" date="2019" name="Fungal Biol. Biotechnol.">
        <title>Draft genome sequence of fastidious pathogen Ceratobasidium theobromae, which causes vascular-streak dieback in Theobroma cacao.</title>
        <authorList>
            <person name="Ali S.S."/>
            <person name="Asman A."/>
            <person name="Shao J."/>
            <person name="Firmansyah A.P."/>
            <person name="Susilo A.W."/>
            <person name="Rosmana A."/>
            <person name="McMahon P."/>
            <person name="Junaid M."/>
            <person name="Guest D."/>
            <person name="Kheng T.Y."/>
            <person name="Meinhardt L.W."/>
            <person name="Bailey B.A."/>
        </authorList>
    </citation>
    <scope>NUCLEOTIDE SEQUENCE [LARGE SCALE GENOMIC DNA]</scope>
    <source>
        <strain evidence="6 7">CT2</strain>
    </source>
</reference>
<name>A0A5N5QUB3_9AGAM</name>
<dbReference type="SMART" id="SM00479">
    <property type="entry name" value="EXOIII"/>
    <property type="match status" value="1"/>
</dbReference>
<dbReference type="InterPro" id="IPR036397">
    <property type="entry name" value="RNaseH_sf"/>
</dbReference>
<dbReference type="InterPro" id="IPR012337">
    <property type="entry name" value="RNaseH-like_sf"/>
</dbReference>
<evidence type="ECO:0000256" key="1">
    <source>
        <dbReference type="ARBA" id="ARBA00022722"/>
    </source>
</evidence>
<accession>A0A5N5QUB3</accession>
<dbReference type="PANTHER" id="PTHR23044:SF61">
    <property type="entry name" value="3'-5' EXORIBONUCLEASE 1-RELATED"/>
    <property type="match status" value="1"/>
</dbReference>
<dbReference type="Pfam" id="PF00929">
    <property type="entry name" value="RNase_T"/>
    <property type="match status" value="1"/>
</dbReference>
<proteinExistence type="predicted"/>
<dbReference type="GO" id="GO:0003676">
    <property type="term" value="F:nucleic acid binding"/>
    <property type="evidence" value="ECO:0007669"/>
    <property type="project" value="InterPro"/>
</dbReference>